<dbReference type="EMBL" id="JNBR01000120">
    <property type="protein sequence ID" value="OQR97268.1"/>
    <property type="molecule type" value="Genomic_DNA"/>
</dbReference>
<feature type="transmembrane region" description="Helical" evidence="1">
    <location>
        <begin position="292"/>
        <end position="312"/>
    </location>
</feature>
<keyword evidence="1" id="KW-0812">Transmembrane</keyword>
<keyword evidence="1" id="KW-0472">Membrane</keyword>
<organism evidence="3 4">
    <name type="scientific">Achlya hypogyna</name>
    <name type="common">Oomycete</name>
    <name type="synonym">Protoachlya hypogyna</name>
    <dbReference type="NCBI Taxonomy" id="1202772"/>
    <lineage>
        <taxon>Eukaryota</taxon>
        <taxon>Sar</taxon>
        <taxon>Stramenopiles</taxon>
        <taxon>Oomycota</taxon>
        <taxon>Saprolegniomycetes</taxon>
        <taxon>Saprolegniales</taxon>
        <taxon>Achlyaceae</taxon>
        <taxon>Achlya</taxon>
    </lineage>
</organism>
<gene>
    <name evidence="3" type="ORF">ACHHYP_12352</name>
</gene>
<evidence type="ECO:0008006" key="5">
    <source>
        <dbReference type="Google" id="ProtNLM"/>
    </source>
</evidence>
<evidence type="ECO:0000313" key="3">
    <source>
        <dbReference type="EMBL" id="OQR97268.1"/>
    </source>
</evidence>
<keyword evidence="4" id="KW-1185">Reference proteome</keyword>
<dbReference type="Proteomes" id="UP000243579">
    <property type="component" value="Unassembled WGS sequence"/>
</dbReference>
<keyword evidence="2" id="KW-0732">Signal</keyword>
<name>A0A1V9ZGZ8_ACHHY</name>
<evidence type="ECO:0000256" key="1">
    <source>
        <dbReference type="SAM" id="Phobius"/>
    </source>
</evidence>
<evidence type="ECO:0000256" key="2">
    <source>
        <dbReference type="SAM" id="SignalP"/>
    </source>
</evidence>
<sequence length="335" mass="33786">MRALSLGPVVAASLLVAAAGQATSIPAASVSQVLNARGQGALKYAGATIDVDSLLDSHPECSSCSAATPCGHRSITGIGSCVASSSRQVNGISSQYCVAADVCCGGTCRNSHRPAQQCSYLSSSVKAQIDTIAYKSTLDAVAFTPAASEASVTALFNGLLAGADMAPRCTTNCNGWTLEGGLVPVACASSCGCTAQPLPTFQSGTNYVCELKPTTNNADSFFSTGDASLTKSASFKGNMGKAVCPAGYACNDPSRCISWSTYEENGGKATSGISTASSSNTSSSGLSSGAKAGIGVGVSAGIIAIGATVFFLRRKKLREQEDSGDAYHELPSNES</sequence>
<evidence type="ECO:0000313" key="4">
    <source>
        <dbReference type="Proteomes" id="UP000243579"/>
    </source>
</evidence>
<reference evidence="3 4" key="1">
    <citation type="journal article" date="2014" name="Genome Biol. Evol.">
        <title>The secreted proteins of Achlya hypogyna and Thraustotheca clavata identify the ancestral oomycete secretome and reveal gene acquisitions by horizontal gene transfer.</title>
        <authorList>
            <person name="Misner I."/>
            <person name="Blouin N."/>
            <person name="Leonard G."/>
            <person name="Richards T.A."/>
            <person name="Lane C.E."/>
        </authorList>
    </citation>
    <scope>NUCLEOTIDE SEQUENCE [LARGE SCALE GENOMIC DNA]</scope>
    <source>
        <strain evidence="3 4">ATCC 48635</strain>
    </source>
</reference>
<feature type="chain" id="PRO_5010745381" description="Secreted protein" evidence="2">
    <location>
        <begin position="23"/>
        <end position="335"/>
    </location>
</feature>
<proteinExistence type="predicted"/>
<dbReference type="AlphaFoldDB" id="A0A1V9ZGZ8"/>
<protein>
    <recommendedName>
        <fullName evidence="5">Secreted protein</fullName>
    </recommendedName>
</protein>
<comment type="caution">
    <text evidence="3">The sequence shown here is derived from an EMBL/GenBank/DDBJ whole genome shotgun (WGS) entry which is preliminary data.</text>
</comment>
<accession>A0A1V9ZGZ8</accession>
<keyword evidence="1" id="KW-1133">Transmembrane helix</keyword>
<feature type="signal peptide" evidence="2">
    <location>
        <begin position="1"/>
        <end position="22"/>
    </location>
</feature>
<dbReference type="OrthoDB" id="76754at2759"/>